<keyword evidence="6" id="KW-1185">Reference proteome</keyword>
<dbReference type="KEGG" id="zmk:HG535_0B03870"/>
<evidence type="ECO:0000313" key="5">
    <source>
        <dbReference type="EMBL" id="QLG71347.1"/>
    </source>
</evidence>
<feature type="region of interest" description="Disordered" evidence="4">
    <location>
        <begin position="1"/>
        <end position="30"/>
    </location>
</feature>
<dbReference type="EMBL" id="CP058605">
    <property type="protein sequence ID" value="QLG71347.1"/>
    <property type="molecule type" value="Genomic_DNA"/>
</dbReference>
<protein>
    <recommendedName>
        <fullName evidence="7">D-arabinitol 2-dehydrogenase [ribulose-forming]</fullName>
    </recommendedName>
</protein>
<proteinExistence type="inferred from homology"/>
<dbReference type="GO" id="GO:0016616">
    <property type="term" value="F:oxidoreductase activity, acting on the CH-OH group of donors, NAD or NADP as acceptor"/>
    <property type="evidence" value="ECO:0007669"/>
    <property type="project" value="TreeGrafter"/>
</dbReference>
<dbReference type="PROSITE" id="PS00061">
    <property type="entry name" value="ADH_SHORT"/>
    <property type="match status" value="1"/>
</dbReference>
<name>A0A7H9AYV6_ZYGMR</name>
<gene>
    <name evidence="5" type="ORF">HG535_0B03870</name>
</gene>
<dbReference type="InterPro" id="IPR020904">
    <property type="entry name" value="Sc_DH/Rdtase_CS"/>
</dbReference>
<dbReference type="InterPro" id="IPR036291">
    <property type="entry name" value="NAD(P)-bd_dom_sf"/>
</dbReference>
<dbReference type="RefSeq" id="XP_037143075.1">
    <property type="nucleotide sequence ID" value="XM_037287180.1"/>
</dbReference>
<dbReference type="PANTHER" id="PTHR42760:SF115">
    <property type="entry name" value="3-OXOACYL-[ACYL-CARRIER-PROTEIN] REDUCTASE FABG"/>
    <property type="match status" value="1"/>
</dbReference>
<evidence type="ECO:0000256" key="1">
    <source>
        <dbReference type="ARBA" id="ARBA00006484"/>
    </source>
</evidence>
<dbReference type="PRINTS" id="PR00081">
    <property type="entry name" value="GDHRDH"/>
</dbReference>
<evidence type="ECO:0000256" key="4">
    <source>
        <dbReference type="SAM" id="MobiDB-lite"/>
    </source>
</evidence>
<organism evidence="5 6">
    <name type="scientific">Zygotorulaspora mrakii</name>
    <name type="common">Zygosaccharomyces mrakii</name>
    <dbReference type="NCBI Taxonomy" id="42260"/>
    <lineage>
        <taxon>Eukaryota</taxon>
        <taxon>Fungi</taxon>
        <taxon>Dikarya</taxon>
        <taxon>Ascomycota</taxon>
        <taxon>Saccharomycotina</taxon>
        <taxon>Saccharomycetes</taxon>
        <taxon>Saccharomycetales</taxon>
        <taxon>Saccharomycetaceae</taxon>
        <taxon>Zygotorulaspora</taxon>
    </lineage>
</organism>
<evidence type="ECO:0000256" key="3">
    <source>
        <dbReference type="ARBA" id="ARBA00023002"/>
    </source>
</evidence>
<feature type="compositionally biased region" description="Polar residues" evidence="4">
    <location>
        <begin position="1"/>
        <end position="18"/>
    </location>
</feature>
<evidence type="ECO:0008006" key="7">
    <source>
        <dbReference type="Google" id="ProtNLM"/>
    </source>
</evidence>
<dbReference type="Gene3D" id="3.40.50.720">
    <property type="entry name" value="NAD(P)-binding Rossmann-like Domain"/>
    <property type="match status" value="1"/>
</dbReference>
<dbReference type="OrthoDB" id="5325318at2759"/>
<reference evidence="5 6" key="1">
    <citation type="submission" date="2020-07" db="EMBL/GenBank/DDBJ databases">
        <title>The yeast mating-type switching endonuclease HO is a domesticated member of an unorthodox homing genetic element family.</title>
        <authorList>
            <person name="Coughlan A.Y."/>
            <person name="Lombardi L."/>
            <person name="Braun-Galleani S."/>
            <person name="Martos A.R."/>
            <person name="Galeote V."/>
            <person name="Bigey F."/>
            <person name="Dequin S."/>
            <person name="Byrne K.P."/>
            <person name="Wolfe K.H."/>
        </authorList>
    </citation>
    <scope>NUCLEOTIDE SEQUENCE [LARGE SCALE GENOMIC DNA]</scope>
    <source>
        <strain evidence="5 6">NRRL Y-6702</strain>
    </source>
</reference>
<dbReference type="InterPro" id="IPR002347">
    <property type="entry name" value="SDR_fam"/>
</dbReference>
<keyword evidence="2" id="KW-0521">NADP</keyword>
<evidence type="ECO:0000256" key="2">
    <source>
        <dbReference type="ARBA" id="ARBA00022857"/>
    </source>
</evidence>
<dbReference type="AlphaFoldDB" id="A0A7H9AYV6"/>
<comment type="similarity">
    <text evidence="1">Belongs to the short-chain dehydrogenases/reductases (SDR) family.</text>
</comment>
<accession>A0A7H9AYV6</accession>
<dbReference type="Proteomes" id="UP000509704">
    <property type="component" value="Chromosome 2"/>
</dbReference>
<dbReference type="GeneID" id="59235008"/>
<keyword evidence="3" id="KW-0560">Oxidoreductase</keyword>
<dbReference type="SUPFAM" id="SSF51735">
    <property type="entry name" value="NAD(P)-binding Rossmann-fold domains"/>
    <property type="match status" value="1"/>
</dbReference>
<sequence length="360" mass="38448">MDGNSRSTATMTRENQQHIIEGPTSVGATDRSAFKASENELKAANEAAANNNGMVRGATPDTPTIPSIENIVPSHRLDGHVTIVTGGSGGLAHTLSQALAAQGSQIALVDLVVEKLATVEFELQEFIKVNKLKPVTISTWACDVSDAAQVEELVTAVPKEHGGIIPDKLVHTAGYCQNIPATEYPAGRAEHLVKVNLMGSLYICQAMTRQLLSHRKRRKSISHNINSVGEALPFFPNASFVLIGSMSGLIVNTPQPQVAYNMAKAGVIHLVKSLACEWARYGIRVNAISPGYIATPLTKQVISASPEGAALQEAWTSKVPMGRMAEPKEFIGAMLYLLSRGASSYTTGENLVVDGGYTCW</sequence>
<dbReference type="Pfam" id="PF13561">
    <property type="entry name" value="adh_short_C2"/>
    <property type="match status" value="1"/>
</dbReference>
<evidence type="ECO:0000313" key="6">
    <source>
        <dbReference type="Proteomes" id="UP000509704"/>
    </source>
</evidence>
<dbReference type="PANTHER" id="PTHR42760">
    <property type="entry name" value="SHORT-CHAIN DEHYDROGENASES/REDUCTASES FAMILY MEMBER"/>
    <property type="match status" value="1"/>
</dbReference>